<dbReference type="Proteomes" id="UP000831304">
    <property type="component" value="Chromosome"/>
</dbReference>
<keyword evidence="3" id="KW-0285">Flavoprotein</keyword>
<dbReference type="Gene3D" id="3.30.560.10">
    <property type="entry name" value="Glucose Oxidase, domain 3"/>
    <property type="match status" value="1"/>
</dbReference>
<dbReference type="SUPFAM" id="SSF51905">
    <property type="entry name" value="FAD/NAD(P)-binding domain"/>
    <property type="match status" value="1"/>
</dbReference>
<evidence type="ECO:0000256" key="1">
    <source>
        <dbReference type="ARBA" id="ARBA00001974"/>
    </source>
</evidence>
<accession>A0ABY4ASL8</accession>
<reference evidence="6 7" key="1">
    <citation type="submission" date="2022-03" db="EMBL/GenBank/DDBJ databases">
        <title>Agromyces sp. isolated from the gut of P. brevitarsis seulensis larvae.</title>
        <authorList>
            <person name="Won M."/>
            <person name="Kwon S.-W."/>
        </authorList>
    </citation>
    <scope>NUCLEOTIDE SEQUENCE [LARGE SCALE GENOMIC DNA]</scope>
    <source>
        <strain evidence="6 7">KACC 16215</strain>
    </source>
</reference>
<dbReference type="PIRSF" id="PIRSF000137">
    <property type="entry name" value="Alcohol_oxidase"/>
    <property type="match status" value="1"/>
</dbReference>
<dbReference type="PANTHER" id="PTHR11552:SF147">
    <property type="entry name" value="CHOLINE DEHYDROGENASE, MITOCHONDRIAL"/>
    <property type="match status" value="1"/>
</dbReference>
<dbReference type="EMBL" id="CP094533">
    <property type="protein sequence ID" value="UOE24861.1"/>
    <property type="molecule type" value="Genomic_DNA"/>
</dbReference>
<evidence type="ECO:0000256" key="2">
    <source>
        <dbReference type="ARBA" id="ARBA00010790"/>
    </source>
</evidence>
<dbReference type="PANTHER" id="PTHR11552">
    <property type="entry name" value="GLUCOSE-METHANOL-CHOLINE GMC OXIDOREDUCTASE"/>
    <property type="match status" value="1"/>
</dbReference>
<comment type="cofactor">
    <cofactor evidence="1">
        <name>FAD</name>
        <dbReference type="ChEBI" id="CHEBI:57692"/>
    </cofactor>
</comment>
<name>A0ABY4ASL8_9MICO</name>
<keyword evidence="4" id="KW-0274">FAD</keyword>
<dbReference type="Gene3D" id="3.50.50.60">
    <property type="entry name" value="FAD/NAD(P)-binding domain"/>
    <property type="match status" value="1"/>
</dbReference>
<feature type="domain" description="Glucose-methanol-choline oxidoreductase N-terminal" evidence="5">
    <location>
        <begin position="271"/>
        <end position="285"/>
    </location>
</feature>
<protein>
    <submittedName>
        <fullName evidence="6">FAD-dependent oxidoreductase</fullName>
    </submittedName>
</protein>
<evidence type="ECO:0000259" key="5">
    <source>
        <dbReference type="PROSITE" id="PS00624"/>
    </source>
</evidence>
<sequence>MAATPQSTVTPESGGARRVVVVGAGSAGSVIARRLADAGVSVTVLEAGGEDTNPAIHDPSRMGELWHSPDDWDYFTEPQPAAADRRLHLPRGKVLGGSHSLNAMIWVRCAPADYDHWASLGNEGWSWAEVLPIYRDIERFSGGASELHGDAGLLDVTDDYPLDPIQASIIEAAVEEGLEHNPDYNGDHLDGVSQEQVTMRDGRRLNTYLAYLAPVRDAVDVRVGCHVHRLLFAEPEPGGAPDGGPRVVGVVFEQGGELHELRADEVVLAAGAIDSPRILLRSGIGPADELAELGIEAVADLPGVGRNLHDHLLSPVIFTTERPVGPPHEGVSVTQTHLFWKSDPALEVPDTQPIHFSVPMYQEGMTGPGDGFSLMAGIVTPKSRGSIRLSGPEPHDPLRIDLGALSHPDDVRSLVASVAQCRRIGRQPALAEAWGASELYPGPEVSDEDLEAYVRSTAITYHHQVGTCAMGIGPEAVVDPKLRVHGVAGLRVADASIMPRVTTGNTNAPSVLIGEQAARFLLAD</sequence>
<evidence type="ECO:0000313" key="6">
    <source>
        <dbReference type="EMBL" id="UOE24861.1"/>
    </source>
</evidence>
<organism evidence="6 7">
    <name type="scientific">Agromyces soli</name>
    <dbReference type="NCBI Taxonomy" id="659012"/>
    <lineage>
        <taxon>Bacteria</taxon>
        <taxon>Bacillati</taxon>
        <taxon>Actinomycetota</taxon>
        <taxon>Actinomycetes</taxon>
        <taxon>Micrococcales</taxon>
        <taxon>Microbacteriaceae</taxon>
        <taxon>Agromyces</taxon>
    </lineage>
</organism>
<dbReference type="InterPro" id="IPR000172">
    <property type="entry name" value="GMC_OxRdtase_N"/>
</dbReference>
<evidence type="ECO:0000256" key="4">
    <source>
        <dbReference type="ARBA" id="ARBA00022827"/>
    </source>
</evidence>
<dbReference type="SUPFAM" id="SSF54373">
    <property type="entry name" value="FAD-linked reductases, C-terminal domain"/>
    <property type="match status" value="1"/>
</dbReference>
<evidence type="ECO:0000256" key="3">
    <source>
        <dbReference type="ARBA" id="ARBA00022630"/>
    </source>
</evidence>
<dbReference type="InterPro" id="IPR036188">
    <property type="entry name" value="FAD/NAD-bd_sf"/>
</dbReference>
<dbReference type="InterPro" id="IPR007867">
    <property type="entry name" value="GMC_OxRtase_C"/>
</dbReference>
<dbReference type="Pfam" id="PF00732">
    <property type="entry name" value="GMC_oxred_N"/>
    <property type="match status" value="1"/>
</dbReference>
<dbReference type="Pfam" id="PF05199">
    <property type="entry name" value="GMC_oxred_C"/>
    <property type="match status" value="1"/>
</dbReference>
<gene>
    <name evidence="6" type="ORF">MTP13_10865</name>
</gene>
<dbReference type="PROSITE" id="PS00624">
    <property type="entry name" value="GMC_OXRED_2"/>
    <property type="match status" value="1"/>
</dbReference>
<comment type="similarity">
    <text evidence="2">Belongs to the GMC oxidoreductase family.</text>
</comment>
<keyword evidence="7" id="KW-1185">Reference proteome</keyword>
<proteinExistence type="inferred from homology"/>
<dbReference type="RefSeq" id="WP_243567778.1">
    <property type="nucleotide sequence ID" value="NZ_BAAARD010000008.1"/>
</dbReference>
<dbReference type="InterPro" id="IPR012132">
    <property type="entry name" value="GMC_OxRdtase"/>
</dbReference>
<evidence type="ECO:0000313" key="7">
    <source>
        <dbReference type="Proteomes" id="UP000831304"/>
    </source>
</evidence>